<dbReference type="AlphaFoldDB" id="A0A6I3KRL8"/>
<accession>A0A6I3KRL8</accession>
<evidence type="ECO:0000313" key="2">
    <source>
        <dbReference type="EMBL" id="MTE11756.1"/>
    </source>
</evidence>
<gene>
    <name evidence="2" type="ORF">GLP40_03000</name>
</gene>
<keyword evidence="3" id="KW-1185">Reference proteome</keyword>
<evidence type="ECO:0000313" key="3">
    <source>
        <dbReference type="Proteomes" id="UP000432464"/>
    </source>
</evidence>
<sequence length="103" mass="10859">MWSWSRHHADRAAAASFTAWRIRDPEPTVIDPEFSETSQDNGATGGPRNGERRTTGSDEAMGAAVAPADADVTGGEREDVSERELAALFAALADMAGAVSVAR</sequence>
<comment type="caution">
    <text evidence="2">The sequence shown here is derived from an EMBL/GenBank/DDBJ whole genome shotgun (WGS) entry which is preliminary data.</text>
</comment>
<proteinExistence type="predicted"/>
<dbReference type="EMBL" id="WMBB01000001">
    <property type="protein sequence ID" value="MTE11756.1"/>
    <property type="molecule type" value="Genomic_DNA"/>
</dbReference>
<organism evidence="2 3">
    <name type="scientific">Nocardia aurantiaca</name>
    <dbReference type="NCBI Taxonomy" id="2675850"/>
    <lineage>
        <taxon>Bacteria</taxon>
        <taxon>Bacillati</taxon>
        <taxon>Actinomycetota</taxon>
        <taxon>Actinomycetes</taxon>
        <taxon>Mycobacteriales</taxon>
        <taxon>Nocardiaceae</taxon>
        <taxon>Nocardia</taxon>
    </lineage>
</organism>
<dbReference type="RefSeq" id="WP_154786205.1">
    <property type="nucleotide sequence ID" value="NZ_WMBB01000001.1"/>
</dbReference>
<name>A0A6I3KRL8_9NOCA</name>
<feature type="region of interest" description="Disordered" evidence="1">
    <location>
        <begin position="1"/>
        <end position="80"/>
    </location>
</feature>
<dbReference type="Proteomes" id="UP000432464">
    <property type="component" value="Unassembled WGS sequence"/>
</dbReference>
<protein>
    <submittedName>
        <fullName evidence="2">Uncharacterized protein</fullName>
    </submittedName>
</protein>
<reference evidence="2 3" key="1">
    <citation type="submission" date="2019-11" db="EMBL/GenBank/DDBJ databases">
        <title>Nocardia sp. nov. CT2-14 isolated from soil.</title>
        <authorList>
            <person name="Kanchanasin P."/>
            <person name="Tanasupawat S."/>
            <person name="Yuki M."/>
            <person name="Kudo T."/>
        </authorList>
    </citation>
    <scope>NUCLEOTIDE SEQUENCE [LARGE SCALE GENOMIC DNA]</scope>
    <source>
        <strain evidence="2 3">CT2-14</strain>
    </source>
</reference>
<feature type="compositionally biased region" description="Low complexity" evidence="1">
    <location>
        <begin position="58"/>
        <end position="71"/>
    </location>
</feature>
<evidence type="ECO:0000256" key="1">
    <source>
        <dbReference type="SAM" id="MobiDB-lite"/>
    </source>
</evidence>